<dbReference type="PROSITE" id="PS51257">
    <property type="entry name" value="PROKAR_LIPOPROTEIN"/>
    <property type="match status" value="1"/>
</dbReference>
<dbReference type="EMBL" id="FUXK01000001">
    <property type="protein sequence ID" value="SJZ43099.1"/>
    <property type="molecule type" value="Genomic_DNA"/>
</dbReference>
<evidence type="ECO:0008006" key="4">
    <source>
        <dbReference type="Google" id="ProtNLM"/>
    </source>
</evidence>
<evidence type="ECO:0000313" key="3">
    <source>
        <dbReference type="Proteomes" id="UP000190065"/>
    </source>
</evidence>
<feature type="signal peptide" evidence="1">
    <location>
        <begin position="1"/>
        <end position="30"/>
    </location>
</feature>
<dbReference type="AlphaFoldDB" id="A0A1T4KL14"/>
<feature type="chain" id="PRO_5013363892" description="DUF4292 domain-containing protein" evidence="1">
    <location>
        <begin position="31"/>
        <end position="304"/>
    </location>
</feature>
<evidence type="ECO:0000256" key="1">
    <source>
        <dbReference type="SAM" id="SignalP"/>
    </source>
</evidence>
<protein>
    <recommendedName>
        <fullName evidence="4">DUF4292 domain-containing protein</fullName>
    </recommendedName>
</protein>
<reference evidence="2 3" key="1">
    <citation type="submission" date="2017-02" db="EMBL/GenBank/DDBJ databases">
        <authorList>
            <person name="Peterson S.W."/>
        </authorList>
    </citation>
    <scope>NUCLEOTIDE SEQUENCE [LARGE SCALE GENOMIC DNA]</scope>
    <source>
        <strain evidence="2 3">ATCC 43324</strain>
    </source>
</reference>
<name>A0A1T4KL14_9BACT</name>
<keyword evidence="1" id="KW-0732">Signal</keyword>
<evidence type="ECO:0000313" key="2">
    <source>
        <dbReference type="EMBL" id="SJZ43099.1"/>
    </source>
</evidence>
<dbReference type="Proteomes" id="UP000190065">
    <property type="component" value="Unassembled WGS sequence"/>
</dbReference>
<dbReference type="STRING" id="28136.SAMN02745202_00107"/>
<organism evidence="2 3">
    <name type="scientific">Segatella oulorum</name>
    <dbReference type="NCBI Taxonomy" id="28136"/>
    <lineage>
        <taxon>Bacteria</taxon>
        <taxon>Pseudomonadati</taxon>
        <taxon>Bacteroidota</taxon>
        <taxon>Bacteroidia</taxon>
        <taxon>Bacteroidales</taxon>
        <taxon>Prevotellaceae</taxon>
        <taxon>Segatella</taxon>
    </lineage>
</organism>
<dbReference type="Pfam" id="PF14125">
    <property type="entry name" value="DUF4292"/>
    <property type="match status" value="1"/>
</dbReference>
<dbReference type="RefSeq" id="WP_078805387.1">
    <property type="nucleotide sequence ID" value="NZ_FUXK01000001.1"/>
</dbReference>
<sequence>MMKKIKIVRNNACSAIALALLFAACGTKKAVVSSSSSSPNTTMKTPKSNENNAFPKLNFIQKVADNAVYATDIVGDLKLNIKANGRDISAPGSLHMRKNQVIRIQVFIPILGTEVGRLEFTPDYVLLIDRLHKEYIQASYQQLDFLKNNGLNFYSLQSLFWNQLFLPGTNQLTSDLLQRFDAQRNAHSSLIPVTVQNGDLHFNWNCNAESGLIQAASVVYQSQKHGRSTLDWHYDNFKPVGVKQFPAWQSFTFTTTATQRKQSVQLTLDMEEVTTKANWDAKTTVSPKYKKVETQDVLGKIMNL</sequence>
<accession>A0A1T4KL14</accession>
<gene>
    <name evidence="2" type="ORF">SAMN02745202_00107</name>
</gene>
<dbReference type="eggNOG" id="ENOG5032R9M">
    <property type="taxonomic scope" value="Bacteria"/>
</dbReference>
<dbReference type="InterPro" id="IPR025634">
    <property type="entry name" value="DUF4292"/>
</dbReference>
<proteinExistence type="predicted"/>